<gene>
    <name evidence="7" type="ORF">F3K97_08060</name>
</gene>
<keyword evidence="2" id="KW-0488">Methylation</keyword>
<dbReference type="SUPFAM" id="SSF54523">
    <property type="entry name" value="Pili subunits"/>
    <property type="match status" value="1"/>
</dbReference>
<name>A0A0C2UJ24_BIFAD</name>
<organism evidence="7 8">
    <name type="scientific">Bifidobacterium adolescentis</name>
    <dbReference type="NCBI Taxonomy" id="1680"/>
    <lineage>
        <taxon>Bacteria</taxon>
        <taxon>Bacillati</taxon>
        <taxon>Actinomycetota</taxon>
        <taxon>Actinomycetes</taxon>
        <taxon>Bifidobacteriales</taxon>
        <taxon>Bifidobacteriaceae</taxon>
        <taxon>Bifidobacterium</taxon>
    </lineage>
</organism>
<dbReference type="GO" id="GO:0016020">
    <property type="term" value="C:membrane"/>
    <property type="evidence" value="ECO:0007669"/>
    <property type="project" value="UniProtKB-SubCell"/>
</dbReference>
<dbReference type="InterPro" id="IPR045584">
    <property type="entry name" value="Pilin-like"/>
</dbReference>
<evidence type="ECO:0000256" key="5">
    <source>
        <dbReference type="ARBA" id="ARBA00023136"/>
    </source>
</evidence>
<evidence type="ECO:0000256" key="6">
    <source>
        <dbReference type="SAM" id="Phobius"/>
    </source>
</evidence>
<dbReference type="Proteomes" id="UP000464884">
    <property type="component" value="Chromosome"/>
</dbReference>
<keyword evidence="3 6" id="KW-0812">Transmembrane</keyword>
<sequence>MKSVRNALNRRAKGEKGFTLVELLVVVIIIGILAAVAVPIYLNQRKAAWNSATQTDVKNASLVMETIMTENQGKVPALTATECSDTHGCDIYDGNTVNVSKNVTLKFDATEGANTYKITGTNSSDGDCKTFVYDSATGQISAE</sequence>
<evidence type="ECO:0000256" key="1">
    <source>
        <dbReference type="ARBA" id="ARBA00004167"/>
    </source>
</evidence>
<comment type="subcellular location">
    <subcellularLocation>
        <location evidence="1">Membrane</location>
        <topology evidence="1">Single-pass membrane protein</topology>
    </subcellularLocation>
</comment>
<keyword evidence="4 6" id="KW-1133">Transmembrane helix</keyword>
<dbReference type="NCBIfam" id="TIGR02532">
    <property type="entry name" value="IV_pilin_GFxxxE"/>
    <property type="match status" value="1"/>
</dbReference>
<protein>
    <submittedName>
        <fullName evidence="7">Prepilin-type N-terminal cleavage/methylation domain-containing protein</fullName>
    </submittedName>
</protein>
<evidence type="ECO:0000256" key="2">
    <source>
        <dbReference type="ARBA" id="ARBA00022481"/>
    </source>
</evidence>
<feature type="transmembrane region" description="Helical" evidence="6">
    <location>
        <begin position="20"/>
        <end position="42"/>
    </location>
</feature>
<evidence type="ECO:0000313" key="8">
    <source>
        <dbReference type="Proteomes" id="UP000464884"/>
    </source>
</evidence>
<evidence type="ECO:0000313" key="7">
    <source>
        <dbReference type="EMBL" id="QHB63198.1"/>
    </source>
</evidence>
<evidence type="ECO:0000256" key="4">
    <source>
        <dbReference type="ARBA" id="ARBA00022989"/>
    </source>
</evidence>
<dbReference type="InterPro" id="IPR012902">
    <property type="entry name" value="N_methyl_site"/>
</dbReference>
<dbReference type="RefSeq" id="WP_042990534.1">
    <property type="nucleotide sequence ID" value="NZ_CP023005.1"/>
</dbReference>
<evidence type="ECO:0000256" key="3">
    <source>
        <dbReference type="ARBA" id="ARBA00022692"/>
    </source>
</evidence>
<dbReference type="Pfam" id="PF07963">
    <property type="entry name" value="N_methyl"/>
    <property type="match status" value="1"/>
</dbReference>
<proteinExistence type="predicted"/>
<dbReference type="EMBL" id="CP047129">
    <property type="protein sequence ID" value="QHB63198.1"/>
    <property type="molecule type" value="Genomic_DNA"/>
</dbReference>
<accession>A0A0C2UJ24</accession>
<dbReference type="PANTHER" id="PTHR30093:SF44">
    <property type="entry name" value="TYPE II SECRETION SYSTEM CORE PROTEIN G"/>
    <property type="match status" value="1"/>
</dbReference>
<dbReference type="PANTHER" id="PTHR30093">
    <property type="entry name" value="GENERAL SECRETION PATHWAY PROTEIN G"/>
    <property type="match status" value="1"/>
</dbReference>
<keyword evidence="5 6" id="KW-0472">Membrane</keyword>
<dbReference type="AlphaFoldDB" id="A0A0C2UJ24"/>
<dbReference type="PROSITE" id="PS00409">
    <property type="entry name" value="PROKAR_NTER_METHYL"/>
    <property type="match status" value="1"/>
</dbReference>
<reference evidence="7 8" key="1">
    <citation type="submission" date="2019-12" db="EMBL/GenBank/DDBJ databases">
        <title>Draft Genome Sequence of Bifidobacterium adolescentis ZJ2.</title>
        <authorList>
            <person name="Jin Z."/>
        </authorList>
    </citation>
    <scope>NUCLEOTIDE SEQUENCE [LARGE SCALE GENOMIC DNA]</scope>
    <source>
        <strain evidence="7 8">ZJ2</strain>
    </source>
</reference>
<dbReference type="Gene3D" id="3.30.700.10">
    <property type="entry name" value="Glycoprotein, Type 4 Pilin"/>
    <property type="match status" value="1"/>
</dbReference>